<gene>
    <name evidence="7" type="ORF">SAMN05660706_11453</name>
</gene>
<dbReference type="SMART" id="SM00228">
    <property type="entry name" value="PDZ"/>
    <property type="match status" value="1"/>
</dbReference>
<dbReference type="EMBL" id="FOYM01000014">
    <property type="protein sequence ID" value="SFR07166.1"/>
    <property type="molecule type" value="Genomic_DNA"/>
</dbReference>
<protein>
    <submittedName>
        <fullName evidence="7">Do/DeqQ family serine protease</fullName>
    </submittedName>
</protein>
<evidence type="ECO:0000256" key="4">
    <source>
        <dbReference type="ARBA" id="ARBA00022825"/>
    </source>
</evidence>
<evidence type="ECO:0000256" key="5">
    <source>
        <dbReference type="SAM" id="Phobius"/>
    </source>
</evidence>
<dbReference type="STRING" id="39060.SAMN05660706_11453"/>
<evidence type="ECO:0000256" key="3">
    <source>
        <dbReference type="ARBA" id="ARBA00022801"/>
    </source>
</evidence>
<accession>A0A1I6DP18</accession>
<dbReference type="InterPro" id="IPR036034">
    <property type="entry name" value="PDZ_sf"/>
</dbReference>
<keyword evidence="5" id="KW-0812">Transmembrane</keyword>
<dbReference type="GO" id="GO:0004252">
    <property type="term" value="F:serine-type endopeptidase activity"/>
    <property type="evidence" value="ECO:0007669"/>
    <property type="project" value="InterPro"/>
</dbReference>
<keyword evidence="4" id="KW-0720">Serine protease</keyword>
<dbReference type="RefSeq" id="WP_092483499.1">
    <property type="nucleotide sequence ID" value="NZ_FOYM01000014.1"/>
</dbReference>
<evidence type="ECO:0000256" key="2">
    <source>
        <dbReference type="ARBA" id="ARBA00022670"/>
    </source>
</evidence>
<dbReference type="SUPFAM" id="SSF50156">
    <property type="entry name" value="PDZ domain-like"/>
    <property type="match status" value="1"/>
</dbReference>
<dbReference type="PANTHER" id="PTHR22939">
    <property type="entry name" value="SERINE PROTEASE FAMILY S1C HTRA-RELATED"/>
    <property type="match status" value="1"/>
</dbReference>
<evidence type="ECO:0000259" key="6">
    <source>
        <dbReference type="PROSITE" id="PS50106"/>
    </source>
</evidence>
<dbReference type="PRINTS" id="PR00834">
    <property type="entry name" value="PROTEASES2C"/>
</dbReference>
<dbReference type="PANTHER" id="PTHR22939:SF129">
    <property type="entry name" value="SERINE PROTEASE HTRA2, MITOCHONDRIAL"/>
    <property type="match status" value="1"/>
</dbReference>
<dbReference type="SUPFAM" id="SSF50494">
    <property type="entry name" value="Trypsin-like serine proteases"/>
    <property type="match status" value="1"/>
</dbReference>
<comment type="similarity">
    <text evidence="1">Belongs to the peptidase S1C family.</text>
</comment>
<keyword evidence="8" id="KW-1185">Reference proteome</keyword>
<evidence type="ECO:0000313" key="7">
    <source>
        <dbReference type="EMBL" id="SFR07166.1"/>
    </source>
</evidence>
<dbReference type="InterPro" id="IPR001478">
    <property type="entry name" value="PDZ"/>
</dbReference>
<evidence type="ECO:0000313" key="8">
    <source>
        <dbReference type="Proteomes" id="UP000199584"/>
    </source>
</evidence>
<proteinExistence type="inferred from homology"/>
<dbReference type="PROSITE" id="PS50106">
    <property type="entry name" value="PDZ"/>
    <property type="match status" value="1"/>
</dbReference>
<dbReference type="Proteomes" id="UP000199584">
    <property type="component" value="Unassembled WGS sequence"/>
</dbReference>
<feature type="domain" description="PDZ" evidence="6">
    <location>
        <begin position="277"/>
        <end position="368"/>
    </location>
</feature>
<dbReference type="GO" id="GO:0006508">
    <property type="term" value="P:proteolysis"/>
    <property type="evidence" value="ECO:0007669"/>
    <property type="project" value="UniProtKB-KW"/>
</dbReference>
<dbReference type="Pfam" id="PF13365">
    <property type="entry name" value="Trypsin_2"/>
    <property type="match status" value="1"/>
</dbReference>
<dbReference type="InterPro" id="IPR001940">
    <property type="entry name" value="Peptidase_S1C"/>
</dbReference>
<dbReference type="FunFam" id="2.40.10.10:FF:000001">
    <property type="entry name" value="Periplasmic serine protease DegS"/>
    <property type="match status" value="1"/>
</dbReference>
<dbReference type="AlphaFoldDB" id="A0A1I6DP18"/>
<reference evidence="8" key="1">
    <citation type="submission" date="2016-10" db="EMBL/GenBank/DDBJ databases">
        <authorList>
            <person name="Varghese N."/>
            <person name="Submissions S."/>
        </authorList>
    </citation>
    <scope>NUCLEOTIDE SEQUENCE [LARGE SCALE GENOMIC DNA]</scope>
    <source>
        <strain evidence="8">DSM 3669</strain>
    </source>
</reference>
<dbReference type="Gene3D" id="2.30.42.10">
    <property type="match status" value="1"/>
</dbReference>
<keyword evidence="5" id="KW-1133">Transmembrane helix</keyword>
<dbReference type="OrthoDB" id="9758917at2"/>
<dbReference type="InterPro" id="IPR009003">
    <property type="entry name" value="Peptidase_S1_PA"/>
</dbReference>
<name>A0A1I6DP18_9FIRM</name>
<dbReference type="Pfam" id="PF13180">
    <property type="entry name" value="PDZ_2"/>
    <property type="match status" value="1"/>
</dbReference>
<organism evidence="7 8">
    <name type="scientific">Desulfoscipio geothermicus DSM 3669</name>
    <dbReference type="NCBI Taxonomy" id="1121426"/>
    <lineage>
        <taxon>Bacteria</taxon>
        <taxon>Bacillati</taxon>
        <taxon>Bacillota</taxon>
        <taxon>Clostridia</taxon>
        <taxon>Eubacteriales</taxon>
        <taxon>Desulfallaceae</taxon>
        <taxon>Desulfoscipio</taxon>
    </lineage>
</organism>
<sequence length="380" mass="40155">MAKDKYVKTLVIGIVAALVLEAALLGGVFVFLPQDHFNPAEATVKQVVGTAASPLGTDIIADTVARTSPAVVKIETIQESNAPIDPFFNDPFFRQFFGTPYFRVEPDVRKGLGSGFIISKDGYILTNAHVVDGATEINVYLSNKEKALTAKIIGSDAELDLAVLKVKAGGELPHLTLGDSDAARVGEWVIAIGNPYGLDHTVTTGVISAKGRPVQVENRHFKNLLQTDASINPGNSGGPLLNLAGQVIGINTAVNASAQGIGFAIPANTVKAVMDTLIEKGKISRPHMGVYIQTLTPELAQNLNLQADHGAIIAGVIPGSPADKVGLQQGDVILQINRQAVNEAGDVTDFIKKSKVGDKVVLLVERNGSRNYVSLTLAEK</sequence>
<keyword evidence="3" id="KW-0378">Hydrolase</keyword>
<keyword evidence="5" id="KW-0472">Membrane</keyword>
<feature type="transmembrane region" description="Helical" evidence="5">
    <location>
        <begin position="12"/>
        <end position="32"/>
    </location>
</feature>
<dbReference type="InterPro" id="IPR043504">
    <property type="entry name" value="Peptidase_S1_PA_chymotrypsin"/>
</dbReference>
<keyword evidence="2 7" id="KW-0645">Protease</keyword>
<evidence type="ECO:0000256" key="1">
    <source>
        <dbReference type="ARBA" id="ARBA00010541"/>
    </source>
</evidence>
<dbReference type="Gene3D" id="2.40.10.10">
    <property type="entry name" value="Trypsin-like serine proteases"/>
    <property type="match status" value="2"/>
</dbReference>